<protein>
    <submittedName>
        <fullName evidence="1">Uncharacterized protein</fullName>
    </submittedName>
</protein>
<gene>
    <name evidence="1" type="ORF">V1264_006503</name>
</gene>
<dbReference type="EMBL" id="JBAMIC010000018">
    <property type="protein sequence ID" value="KAK7095042.1"/>
    <property type="molecule type" value="Genomic_DNA"/>
</dbReference>
<dbReference type="PANTHER" id="PTHR47526:SF4">
    <property type="entry name" value="SWIM-TYPE DOMAIN-CONTAINING PROTEIN"/>
    <property type="match status" value="1"/>
</dbReference>
<evidence type="ECO:0000313" key="1">
    <source>
        <dbReference type="EMBL" id="KAK7095042.1"/>
    </source>
</evidence>
<dbReference type="PANTHER" id="PTHR47526">
    <property type="entry name" value="ATP-DEPENDENT DNA HELICASE"/>
    <property type="match status" value="1"/>
</dbReference>
<organism evidence="1 2">
    <name type="scientific">Littorina saxatilis</name>
    <dbReference type="NCBI Taxonomy" id="31220"/>
    <lineage>
        <taxon>Eukaryota</taxon>
        <taxon>Metazoa</taxon>
        <taxon>Spiralia</taxon>
        <taxon>Lophotrochozoa</taxon>
        <taxon>Mollusca</taxon>
        <taxon>Gastropoda</taxon>
        <taxon>Caenogastropoda</taxon>
        <taxon>Littorinimorpha</taxon>
        <taxon>Littorinoidea</taxon>
        <taxon>Littorinidae</taxon>
        <taxon>Littorina</taxon>
    </lineage>
</organism>
<comment type="caution">
    <text evidence="1">The sequence shown here is derived from an EMBL/GenBank/DDBJ whole genome shotgun (WGS) entry which is preliminary data.</text>
</comment>
<evidence type="ECO:0000313" key="2">
    <source>
        <dbReference type="Proteomes" id="UP001374579"/>
    </source>
</evidence>
<sequence>MDKSKAKEKIKYVDKLDAEPRSRYLSKLKYLNDFDPYDCPAKVWSLDVNKLPNVLHGDIWNYLVYGGSSYTHDQFKSYKSLEAHNQFTHGWVHDLKIFCPDSTDNTVVKAKVLHSMRLNEKPLLPWVVVDSIGTVVTSHCDCMAGLGETFTHVGALLFKLEFVCRIREKTTVTGVPAYWMIPSGLDKVEPCVVT</sequence>
<keyword evidence="2" id="KW-1185">Reference proteome</keyword>
<accession>A0AAN9G4Y3</accession>
<reference evidence="1 2" key="1">
    <citation type="submission" date="2024-02" db="EMBL/GenBank/DDBJ databases">
        <title>Chromosome-scale genome assembly of the rough periwinkle Littorina saxatilis.</title>
        <authorList>
            <person name="De Jode A."/>
            <person name="Faria R."/>
            <person name="Formenti G."/>
            <person name="Sims Y."/>
            <person name="Smith T.P."/>
            <person name="Tracey A."/>
            <person name="Wood J.M.D."/>
            <person name="Zagrodzka Z.B."/>
            <person name="Johannesson K."/>
            <person name="Butlin R.K."/>
            <person name="Leder E.H."/>
        </authorList>
    </citation>
    <scope>NUCLEOTIDE SEQUENCE [LARGE SCALE GENOMIC DNA]</scope>
    <source>
        <strain evidence="1">Snail1</strain>
        <tissue evidence="1">Muscle</tissue>
    </source>
</reference>
<name>A0AAN9G4Y3_9CAEN</name>
<dbReference type="Proteomes" id="UP001374579">
    <property type="component" value="Unassembled WGS sequence"/>
</dbReference>
<proteinExistence type="predicted"/>
<dbReference type="AlphaFoldDB" id="A0AAN9G4Y3"/>